<name>A0A3M7RG72_BRAPC</name>
<dbReference type="EMBL" id="REGN01003450">
    <property type="protein sequence ID" value="RNA22449.1"/>
    <property type="molecule type" value="Genomic_DNA"/>
</dbReference>
<protein>
    <submittedName>
        <fullName evidence="1">Uncharacterized protein</fullName>
    </submittedName>
</protein>
<evidence type="ECO:0000313" key="1">
    <source>
        <dbReference type="EMBL" id="RNA22449.1"/>
    </source>
</evidence>
<dbReference type="AlphaFoldDB" id="A0A3M7RG72"/>
<evidence type="ECO:0000313" key="2">
    <source>
        <dbReference type="Proteomes" id="UP000276133"/>
    </source>
</evidence>
<accession>A0A3M7RG72</accession>
<gene>
    <name evidence="1" type="ORF">BpHYR1_016025</name>
</gene>
<proteinExistence type="predicted"/>
<dbReference type="Proteomes" id="UP000276133">
    <property type="component" value="Unassembled WGS sequence"/>
</dbReference>
<comment type="caution">
    <text evidence="1">The sequence shown here is derived from an EMBL/GenBank/DDBJ whole genome shotgun (WGS) entry which is preliminary data.</text>
</comment>
<keyword evidence="2" id="KW-1185">Reference proteome</keyword>
<sequence length="76" mass="8629">MHKYKILCSSRNNILFNNSIFSDLGTFLSIVKRINEAKLSLDSNEKVESTCRDFLLGNAVSQISNVRSVLIDQTFM</sequence>
<organism evidence="1 2">
    <name type="scientific">Brachionus plicatilis</name>
    <name type="common">Marine rotifer</name>
    <name type="synonym">Brachionus muelleri</name>
    <dbReference type="NCBI Taxonomy" id="10195"/>
    <lineage>
        <taxon>Eukaryota</taxon>
        <taxon>Metazoa</taxon>
        <taxon>Spiralia</taxon>
        <taxon>Gnathifera</taxon>
        <taxon>Rotifera</taxon>
        <taxon>Eurotatoria</taxon>
        <taxon>Monogononta</taxon>
        <taxon>Pseudotrocha</taxon>
        <taxon>Ploima</taxon>
        <taxon>Brachionidae</taxon>
        <taxon>Brachionus</taxon>
    </lineage>
</organism>
<reference evidence="1 2" key="1">
    <citation type="journal article" date="2018" name="Sci. Rep.">
        <title>Genomic signatures of local adaptation to the degree of environmental predictability in rotifers.</title>
        <authorList>
            <person name="Franch-Gras L."/>
            <person name="Hahn C."/>
            <person name="Garcia-Roger E.M."/>
            <person name="Carmona M.J."/>
            <person name="Serra M."/>
            <person name="Gomez A."/>
        </authorList>
    </citation>
    <scope>NUCLEOTIDE SEQUENCE [LARGE SCALE GENOMIC DNA]</scope>
    <source>
        <strain evidence="1">HYR1</strain>
    </source>
</reference>